<dbReference type="SUPFAM" id="SSF56672">
    <property type="entry name" value="DNA/RNA polymerases"/>
    <property type="match status" value="1"/>
</dbReference>
<reference evidence="3" key="1">
    <citation type="submission" date="2023-07" db="EMBL/GenBank/DDBJ databases">
        <title>Conexibacter stalactiti sp. nov., isolated from stalactites in a lava cave and emended description of the genus Conexibacter.</title>
        <authorList>
            <person name="Lee S.D."/>
        </authorList>
    </citation>
    <scope>NUCLEOTIDE SEQUENCE [LARGE SCALE GENOMIC DNA]</scope>
    <source>
        <strain evidence="3">KCTC 39840</strain>
    </source>
</reference>
<evidence type="ECO:0008006" key="4">
    <source>
        <dbReference type="Google" id="ProtNLM"/>
    </source>
</evidence>
<dbReference type="InterPro" id="IPR043502">
    <property type="entry name" value="DNA/RNA_pol_sf"/>
</dbReference>
<proteinExistence type="predicted"/>
<evidence type="ECO:0000313" key="2">
    <source>
        <dbReference type="EMBL" id="MDW5594283.1"/>
    </source>
</evidence>
<dbReference type="Proteomes" id="UP001284601">
    <property type="component" value="Unassembled WGS sequence"/>
</dbReference>
<dbReference type="Gene3D" id="1.10.150.20">
    <property type="entry name" value="5' to 3' exonuclease, C-terminal subdomain"/>
    <property type="match status" value="1"/>
</dbReference>
<keyword evidence="1" id="KW-0227">DNA damage</keyword>
<dbReference type="PANTHER" id="PTHR35369:SF2">
    <property type="entry name" value="BLR3025 PROTEIN"/>
    <property type="match status" value="1"/>
</dbReference>
<organism evidence="2 3">
    <name type="scientific">Conexibacter stalactiti</name>
    <dbReference type="NCBI Taxonomy" id="1940611"/>
    <lineage>
        <taxon>Bacteria</taxon>
        <taxon>Bacillati</taxon>
        <taxon>Actinomycetota</taxon>
        <taxon>Thermoleophilia</taxon>
        <taxon>Solirubrobacterales</taxon>
        <taxon>Conexibacteraceae</taxon>
        <taxon>Conexibacter</taxon>
    </lineage>
</organism>
<protein>
    <recommendedName>
        <fullName evidence="4">DNA polymerase Y family protein</fullName>
    </recommendedName>
</protein>
<sequence>QVVLGDERAARDYLATLPVALLRGREATAALPEPLGRLGIETLGELAALPRAAVADRFGAPGLLAWELAQGRDGALRPREEPERVEEELELPEAMSGVQLERALGLLVDRLLARRERRGRSLRAVVLAATLVEGGTWREQVPFREAHADPLRMRLALAARLALLPAPAERLRLAAVRFGPAASDQRSLLDEAGAERRARLREGVRQARAAAGPDAALRVLAVDPDSRVPERRAVLTPFE</sequence>
<gene>
    <name evidence="2" type="ORF">R7226_08045</name>
</gene>
<keyword evidence="3" id="KW-1185">Reference proteome</keyword>
<evidence type="ECO:0000256" key="1">
    <source>
        <dbReference type="ARBA" id="ARBA00022763"/>
    </source>
</evidence>
<dbReference type="InterPro" id="IPR050356">
    <property type="entry name" value="SulA_CellDiv_inhibitor"/>
</dbReference>
<name>A0ABU4HLV3_9ACTN</name>
<dbReference type="EMBL" id="JAWSTH010000015">
    <property type="protein sequence ID" value="MDW5594283.1"/>
    <property type="molecule type" value="Genomic_DNA"/>
</dbReference>
<feature type="non-terminal residue" evidence="2">
    <location>
        <position position="1"/>
    </location>
</feature>
<evidence type="ECO:0000313" key="3">
    <source>
        <dbReference type="Proteomes" id="UP001284601"/>
    </source>
</evidence>
<accession>A0ABU4HLV3</accession>
<dbReference type="PANTHER" id="PTHR35369">
    <property type="entry name" value="BLR3025 PROTEIN-RELATED"/>
    <property type="match status" value="1"/>
</dbReference>
<comment type="caution">
    <text evidence="2">The sequence shown here is derived from an EMBL/GenBank/DDBJ whole genome shotgun (WGS) entry which is preliminary data.</text>
</comment>